<proteinExistence type="predicted"/>
<dbReference type="Proteomes" id="UP000614601">
    <property type="component" value="Unassembled WGS sequence"/>
</dbReference>
<dbReference type="Pfam" id="PF00567">
    <property type="entry name" value="TUDOR"/>
    <property type="match status" value="1"/>
</dbReference>
<evidence type="ECO:0000259" key="2">
    <source>
        <dbReference type="Pfam" id="PF00567"/>
    </source>
</evidence>
<gene>
    <name evidence="3" type="ORF">BOKJ2_LOCUS3542</name>
</gene>
<dbReference type="EMBL" id="CAJFCW020000002">
    <property type="protein sequence ID" value="CAG9092732.1"/>
    <property type="molecule type" value="Genomic_DNA"/>
</dbReference>
<name>A0A811K6W4_9BILA</name>
<dbReference type="OrthoDB" id="5832178at2759"/>
<accession>A0A811K6W4</accession>
<dbReference type="GO" id="GO:0005737">
    <property type="term" value="C:cytoplasm"/>
    <property type="evidence" value="ECO:0007669"/>
    <property type="project" value="UniProtKB-ARBA"/>
</dbReference>
<dbReference type="AlphaFoldDB" id="A0A811K6W4"/>
<feature type="domain" description="Tudor" evidence="2">
    <location>
        <begin position="48"/>
        <end position="169"/>
    </location>
</feature>
<evidence type="ECO:0000313" key="4">
    <source>
        <dbReference type="Proteomes" id="UP000614601"/>
    </source>
</evidence>
<reference evidence="3" key="1">
    <citation type="submission" date="2020-09" db="EMBL/GenBank/DDBJ databases">
        <authorList>
            <person name="Kikuchi T."/>
        </authorList>
    </citation>
    <scope>NUCLEOTIDE SEQUENCE</scope>
    <source>
        <strain evidence="3">SH1</strain>
    </source>
</reference>
<dbReference type="InterPro" id="IPR002999">
    <property type="entry name" value="Tudor"/>
</dbReference>
<protein>
    <recommendedName>
        <fullName evidence="2">Tudor domain-containing protein</fullName>
    </recommendedName>
</protein>
<keyword evidence="4" id="KW-1185">Reference proteome</keyword>
<dbReference type="EMBL" id="CAJFDH010000002">
    <property type="protein sequence ID" value="CAD5211134.1"/>
    <property type="molecule type" value="Genomic_DNA"/>
</dbReference>
<dbReference type="Gene3D" id="2.30.30.140">
    <property type="match status" value="1"/>
</dbReference>
<dbReference type="InterPro" id="IPR035437">
    <property type="entry name" value="SNase_OB-fold_sf"/>
</dbReference>
<organism evidence="3 4">
    <name type="scientific">Bursaphelenchus okinawaensis</name>
    <dbReference type="NCBI Taxonomy" id="465554"/>
    <lineage>
        <taxon>Eukaryota</taxon>
        <taxon>Metazoa</taxon>
        <taxon>Ecdysozoa</taxon>
        <taxon>Nematoda</taxon>
        <taxon>Chromadorea</taxon>
        <taxon>Rhabditida</taxon>
        <taxon>Tylenchina</taxon>
        <taxon>Tylenchomorpha</taxon>
        <taxon>Aphelenchoidea</taxon>
        <taxon>Aphelenchoididae</taxon>
        <taxon>Bursaphelenchus</taxon>
    </lineage>
</organism>
<dbReference type="Gene3D" id="2.40.50.90">
    <property type="match status" value="2"/>
</dbReference>
<comment type="caution">
    <text evidence="3">The sequence shown here is derived from an EMBL/GenBank/DDBJ whole genome shotgun (WGS) entry which is preliminary data.</text>
</comment>
<sequence length="635" mass="73669">MTEKKVKFPGTVAIRPGSPIRLKMNSVIKEFVQAGEDKIHRLILNSRCEAKYVWASSPSCIWFRLPNQDASVCDLTEKYCMEPYKGPYLKFHYCMAPRYDSDDDGRRFIVYSRARILAVQKDDAESNIYCYVFFIDHGCGHWVEGRTLGKISYEMTSIPWQSIPVALAGVKPLNFYRVPQVSGQWSAFHLATIREILSEFDHFELEPLVSKSQQSTYDQYARVRLVGVKEQKTDGEDSKANATSMYDEEDDIEKFDVARLFFQRCFTVDPVKIQLEVSELSEQELFQSLVKDEVSELRRQEIPFEFTRFPPSNRREGPNGSPCFSPGTNYELDMPPTPSLSRSQSEFGNENQLELEMRERNNIEDSFEVNNDNLRDWDPDADTKYLTEQVPQLDENHLNTFMQEGHLRFMLANDSAFRESPHKFFAYHMKPSKRLNASSCTEAMQNLYAELGNWRDRLNAFYFLTENCTVLRYKALKEAYTKGENVYAIYCDTDESDNHEFTRVKLTNVYPNAHGLHEHVQIIFLDRPGTRMVPAGTLLRMHSTHAKRPQMCVQLSLDNIAPPAGFEWENIQIDRFREFCFSDAPMRCRIVRWISPEESGDLVRMSVADLTQAWSKTIFSVENHMVQAKMAVRLL</sequence>
<dbReference type="Proteomes" id="UP000783686">
    <property type="component" value="Unassembled WGS sequence"/>
</dbReference>
<dbReference type="SUPFAM" id="SSF63748">
    <property type="entry name" value="Tudor/PWWP/MBT"/>
    <property type="match status" value="1"/>
</dbReference>
<evidence type="ECO:0000313" key="3">
    <source>
        <dbReference type="EMBL" id="CAD5211134.1"/>
    </source>
</evidence>
<feature type="region of interest" description="Disordered" evidence="1">
    <location>
        <begin position="308"/>
        <end position="329"/>
    </location>
</feature>
<evidence type="ECO:0000256" key="1">
    <source>
        <dbReference type="SAM" id="MobiDB-lite"/>
    </source>
</evidence>